<dbReference type="GO" id="GO:0016020">
    <property type="term" value="C:membrane"/>
    <property type="evidence" value="ECO:0007669"/>
    <property type="project" value="InterPro"/>
</dbReference>
<keyword evidence="3" id="KW-0812">Transmembrane</keyword>
<evidence type="ECO:0000256" key="3">
    <source>
        <dbReference type="SAM" id="Phobius"/>
    </source>
</evidence>
<dbReference type="InterPro" id="IPR000462">
    <property type="entry name" value="CDP-OH_P_trans"/>
</dbReference>
<dbReference type="AlphaFoldDB" id="A0A150PEF2"/>
<gene>
    <name evidence="4" type="ORF">BE04_11435</name>
</gene>
<accession>A0A150PEF2</accession>
<keyword evidence="1 2" id="KW-0808">Transferase</keyword>
<evidence type="ECO:0000256" key="1">
    <source>
        <dbReference type="ARBA" id="ARBA00022679"/>
    </source>
</evidence>
<dbReference type="Proteomes" id="UP000075604">
    <property type="component" value="Unassembled WGS sequence"/>
</dbReference>
<proteinExistence type="inferred from homology"/>
<dbReference type="InterPro" id="IPR048254">
    <property type="entry name" value="CDP_ALCOHOL_P_TRANSF_CS"/>
</dbReference>
<dbReference type="PROSITE" id="PS00379">
    <property type="entry name" value="CDP_ALCOHOL_P_TRANSF"/>
    <property type="match status" value="1"/>
</dbReference>
<feature type="transmembrane region" description="Helical" evidence="3">
    <location>
        <begin position="49"/>
        <end position="82"/>
    </location>
</feature>
<keyword evidence="3" id="KW-0472">Membrane</keyword>
<feature type="transmembrane region" description="Helical" evidence="3">
    <location>
        <begin position="225"/>
        <end position="247"/>
    </location>
</feature>
<dbReference type="Pfam" id="PF01066">
    <property type="entry name" value="CDP-OH_P_transf"/>
    <property type="match status" value="1"/>
</dbReference>
<evidence type="ECO:0008006" key="6">
    <source>
        <dbReference type="Google" id="ProtNLM"/>
    </source>
</evidence>
<evidence type="ECO:0000313" key="5">
    <source>
        <dbReference type="Proteomes" id="UP000075604"/>
    </source>
</evidence>
<feature type="transmembrane region" description="Helical" evidence="3">
    <location>
        <begin position="144"/>
        <end position="165"/>
    </location>
</feature>
<comment type="similarity">
    <text evidence="2">Belongs to the CDP-alcohol phosphatidyltransferase class-I family.</text>
</comment>
<keyword evidence="3" id="KW-1133">Transmembrane helix</keyword>
<evidence type="ECO:0000256" key="2">
    <source>
        <dbReference type="RuleBase" id="RU003750"/>
    </source>
</evidence>
<dbReference type="GO" id="GO:0016780">
    <property type="term" value="F:phosphotransferase activity, for other substituted phosphate groups"/>
    <property type="evidence" value="ECO:0007669"/>
    <property type="project" value="InterPro"/>
</dbReference>
<evidence type="ECO:0000313" key="4">
    <source>
        <dbReference type="EMBL" id="KYF54022.1"/>
    </source>
</evidence>
<comment type="caution">
    <text evidence="4">The sequence shown here is derived from an EMBL/GenBank/DDBJ whole genome shotgun (WGS) entry which is preliminary data.</text>
</comment>
<dbReference type="InterPro" id="IPR043130">
    <property type="entry name" value="CDP-OH_PTrfase_TM_dom"/>
</dbReference>
<dbReference type="GO" id="GO:0008654">
    <property type="term" value="P:phospholipid biosynthetic process"/>
    <property type="evidence" value="ECO:0007669"/>
    <property type="project" value="InterPro"/>
</dbReference>
<feature type="transmembrane region" description="Helical" evidence="3">
    <location>
        <begin position="20"/>
        <end position="37"/>
    </location>
</feature>
<dbReference type="Gene3D" id="1.20.120.1760">
    <property type="match status" value="1"/>
</dbReference>
<reference evidence="4 5" key="1">
    <citation type="submission" date="2014-02" db="EMBL/GenBank/DDBJ databases">
        <title>The small core and large imbalanced accessory genome model reveals a collaborative survival strategy of Sorangium cellulosum strains in nature.</title>
        <authorList>
            <person name="Han K."/>
            <person name="Peng R."/>
            <person name="Blom J."/>
            <person name="Li Y.-Z."/>
        </authorList>
    </citation>
    <scope>NUCLEOTIDE SEQUENCE [LARGE SCALE GENOMIC DNA]</scope>
    <source>
        <strain evidence="4 5">So0157-18</strain>
    </source>
</reference>
<name>A0A150PEF2_SORCE</name>
<dbReference type="EMBL" id="JELX01002866">
    <property type="protein sequence ID" value="KYF54022.1"/>
    <property type="molecule type" value="Genomic_DNA"/>
</dbReference>
<sequence>MLGEAKRIYLATRKKHDQLFNTYVMRPLAGGVVALLARTSITPNQVTLLNLAVFVVAAALLVALPTAAGGLVAIAVLELSYLLDCADGMLARHKQIASKEGHLFDFFTDELKAVLLSGALSVRFFRAGGLGLDGALWPAGDPRFLLAGVVGVAVIASAISLTNFVRRPEISGKETSVSAHYETVTEERPRSPVARAAALVTTFLRFLNHYPSHIWAFALADRLDVFFWIYALINGLYLARGWLGLLLRFGRG</sequence>
<organism evidence="4 5">
    <name type="scientific">Sorangium cellulosum</name>
    <name type="common">Polyangium cellulosum</name>
    <dbReference type="NCBI Taxonomy" id="56"/>
    <lineage>
        <taxon>Bacteria</taxon>
        <taxon>Pseudomonadati</taxon>
        <taxon>Myxococcota</taxon>
        <taxon>Polyangia</taxon>
        <taxon>Polyangiales</taxon>
        <taxon>Polyangiaceae</taxon>
        <taxon>Sorangium</taxon>
    </lineage>
</organism>
<protein>
    <recommendedName>
        <fullName evidence="6">CDP-alcohol phosphatidyltransferase</fullName>
    </recommendedName>
</protein>